<dbReference type="EMBL" id="JANBUL010000009">
    <property type="protein sequence ID" value="KAJ2785602.1"/>
    <property type="molecule type" value="Genomic_DNA"/>
</dbReference>
<protein>
    <recommendedName>
        <fullName evidence="7">Nudix hydrolase domain-containing protein</fullName>
    </recommendedName>
</protein>
<dbReference type="Gene3D" id="3.90.79.10">
    <property type="entry name" value="Nucleoside Triphosphate Pyrophosphohydrolase"/>
    <property type="match status" value="1"/>
</dbReference>
<comment type="caution">
    <text evidence="8">The sequence shown here is derived from an EMBL/GenBank/DDBJ whole genome shotgun (WGS) entry which is preliminary data.</text>
</comment>
<accession>A0A9W8LM53</accession>
<comment type="cofactor">
    <cofactor evidence="2">
        <name>Mg(2+)</name>
        <dbReference type="ChEBI" id="CHEBI:18420"/>
    </cofactor>
</comment>
<feature type="domain" description="Nudix hydrolase" evidence="7">
    <location>
        <begin position="67"/>
        <end position="204"/>
    </location>
</feature>
<dbReference type="PANTHER" id="PTHR12992:SF11">
    <property type="entry name" value="MITOCHONDRIAL COENZYME A DIPHOSPHATASE NUDT8"/>
    <property type="match status" value="1"/>
</dbReference>
<evidence type="ECO:0000256" key="3">
    <source>
        <dbReference type="ARBA" id="ARBA00022723"/>
    </source>
</evidence>
<comment type="cofactor">
    <cofactor evidence="1">
        <name>Mn(2+)</name>
        <dbReference type="ChEBI" id="CHEBI:29035"/>
    </cofactor>
</comment>
<dbReference type="GO" id="GO:0046872">
    <property type="term" value="F:metal ion binding"/>
    <property type="evidence" value="ECO:0007669"/>
    <property type="project" value="UniProtKB-KW"/>
</dbReference>
<dbReference type="PANTHER" id="PTHR12992">
    <property type="entry name" value="NUDIX HYDROLASE"/>
    <property type="match status" value="1"/>
</dbReference>
<proteinExistence type="predicted"/>
<dbReference type="SUPFAM" id="SSF55811">
    <property type="entry name" value="Nudix"/>
    <property type="match status" value="1"/>
</dbReference>
<evidence type="ECO:0000256" key="6">
    <source>
        <dbReference type="ARBA" id="ARBA00023211"/>
    </source>
</evidence>
<keyword evidence="3" id="KW-0479">Metal-binding</keyword>
<dbReference type="AlphaFoldDB" id="A0A9W8LM53"/>
<gene>
    <name evidence="8" type="ORF">H4R18_000418</name>
</gene>
<keyword evidence="5" id="KW-0460">Magnesium</keyword>
<dbReference type="OrthoDB" id="206213at2759"/>
<evidence type="ECO:0000313" key="8">
    <source>
        <dbReference type="EMBL" id="KAJ2785602.1"/>
    </source>
</evidence>
<organism evidence="8 9">
    <name type="scientific">Coemansia javaensis</name>
    <dbReference type="NCBI Taxonomy" id="2761396"/>
    <lineage>
        <taxon>Eukaryota</taxon>
        <taxon>Fungi</taxon>
        <taxon>Fungi incertae sedis</taxon>
        <taxon>Zoopagomycota</taxon>
        <taxon>Kickxellomycotina</taxon>
        <taxon>Kickxellomycetes</taxon>
        <taxon>Kickxellales</taxon>
        <taxon>Kickxellaceae</taxon>
        <taxon>Coemansia</taxon>
    </lineage>
</organism>
<dbReference type="InterPro" id="IPR000086">
    <property type="entry name" value="NUDIX_hydrolase_dom"/>
</dbReference>
<name>A0A9W8LM53_9FUNG</name>
<evidence type="ECO:0000256" key="5">
    <source>
        <dbReference type="ARBA" id="ARBA00022842"/>
    </source>
</evidence>
<dbReference type="Proteomes" id="UP001140217">
    <property type="component" value="Unassembled WGS sequence"/>
</dbReference>
<evidence type="ECO:0000256" key="1">
    <source>
        <dbReference type="ARBA" id="ARBA00001936"/>
    </source>
</evidence>
<keyword evidence="4" id="KW-0378">Hydrolase</keyword>
<evidence type="ECO:0000259" key="7">
    <source>
        <dbReference type="PROSITE" id="PS51462"/>
    </source>
</evidence>
<dbReference type="InterPro" id="IPR045121">
    <property type="entry name" value="CoAse"/>
</dbReference>
<evidence type="ECO:0000256" key="2">
    <source>
        <dbReference type="ARBA" id="ARBA00001946"/>
    </source>
</evidence>
<sequence length="236" mass="25803">MASAVAGLGRRCARLVHTAGGGEARHLGAGPPISGLDGGSVELVRRRLANAQRRGVPGHLRFRWTHDRAAAVLVLLCSVGGRVHVVFEERDRRLSTHGGEVCFAGGRCEPGESLQQAALRETFEETGLAPAAVRVVGELPPVPNRTHSLRVHALVGVADGEPRFQPNRAEVHRMVLLPLAHFYDPRVRRMVPFRSSLMRIPEYETDKPGLRIWGLTAFILDEFLRRIGSADNDSPA</sequence>
<dbReference type="InterPro" id="IPR020084">
    <property type="entry name" value="NUDIX_hydrolase_CS"/>
</dbReference>
<dbReference type="Pfam" id="PF00293">
    <property type="entry name" value="NUDIX"/>
    <property type="match status" value="1"/>
</dbReference>
<dbReference type="GO" id="GO:0010945">
    <property type="term" value="F:coenzyme A diphosphatase activity"/>
    <property type="evidence" value="ECO:0007669"/>
    <property type="project" value="InterPro"/>
</dbReference>
<dbReference type="CDD" id="cd03426">
    <property type="entry name" value="NUDIX_CoAse_Nudt7"/>
    <property type="match status" value="1"/>
</dbReference>
<dbReference type="InterPro" id="IPR015797">
    <property type="entry name" value="NUDIX_hydrolase-like_dom_sf"/>
</dbReference>
<keyword evidence="9" id="KW-1185">Reference proteome</keyword>
<dbReference type="PROSITE" id="PS00893">
    <property type="entry name" value="NUDIX_BOX"/>
    <property type="match status" value="1"/>
</dbReference>
<keyword evidence="6" id="KW-0464">Manganese</keyword>
<evidence type="ECO:0000313" key="9">
    <source>
        <dbReference type="Proteomes" id="UP001140217"/>
    </source>
</evidence>
<evidence type="ECO:0000256" key="4">
    <source>
        <dbReference type="ARBA" id="ARBA00022801"/>
    </source>
</evidence>
<dbReference type="PROSITE" id="PS51462">
    <property type="entry name" value="NUDIX"/>
    <property type="match status" value="1"/>
</dbReference>
<reference evidence="8" key="1">
    <citation type="submission" date="2022-07" db="EMBL/GenBank/DDBJ databases">
        <title>Phylogenomic reconstructions and comparative analyses of Kickxellomycotina fungi.</title>
        <authorList>
            <person name="Reynolds N.K."/>
            <person name="Stajich J.E."/>
            <person name="Barry K."/>
            <person name="Grigoriev I.V."/>
            <person name="Crous P."/>
            <person name="Smith M.E."/>
        </authorList>
    </citation>
    <scope>NUCLEOTIDE SEQUENCE</scope>
    <source>
        <strain evidence="8">NBRC 105414</strain>
    </source>
</reference>